<comment type="caution">
    <text evidence="1">The sequence shown here is derived from an EMBL/GenBank/DDBJ whole genome shotgun (WGS) entry which is preliminary data.</text>
</comment>
<organism evidence="1 2">
    <name type="scientific">Clostridium beijerinckii</name>
    <name type="common">Clostridium MP</name>
    <dbReference type="NCBI Taxonomy" id="1520"/>
    <lineage>
        <taxon>Bacteria</taxon>
        <taxon>Bacillati</taxon>
        <taxon>Bacillota</taxon>
        <taxon>Clostridia</taxon>
        <taxon>Eubacteriales</taxon>
        <taxon>Clostridiaceae</taxon>
        <taxon>Clostridium</taxon>
    </lineage>
</organism>
<proteinExistence type="predicted"/>
<dbReference type="AlphaFoldDB" id="A0AAE5H873"/>
<reference evidence="1" key="1">
    <citation type="submission" date="2020-06" db="EMBL/GenBank/DDBJ databases">
        <title>Genomic insights into acetone-butanol-ethanol (ABE) fermentation by sequencing solventogenic clostridia strains.</title>
        <authorList>
            <person name="Brown S."/>
        </authorList>
    </citation>
    <scope>NUCLEOTIDE SEQUENCE</scope>
    <source>
        <strain evidence="1">DJ123</strain>
    </source>
</reference>
<name>A0AAE5H873_CLOBE</name>
<evidence type="ECO:0000313" key="1">
    <source>
        <dbReference type="EMBL" id="NSB16481.1"/>
    </source>
</evidence>
<evidence type="ECO:0000313" key="2">
    <source>
        <dbReference type="Proteomes" id="UP000822184"/>
    </source>
</evidence>
<gene>
    <name evidence="1" type="ORF">BCD95_004740</name>
</gene>
<accession>A0AAE5H873</accession>
<dbReference type="Proteomes" id="UP000822184">
    <property type="component" value="Unassembled WGS sequence"/>
</dbReference>
<dbReference type="RefSeq" id="WP_077855936.1">
    <property type="nucleotide sequence ID" value="NZ_JABFUN010000001.1"/>
</dbReference>
<protein>
    <submittedName>
        <fullName evidence="1">Uncharacterized protein</fullName>
    </submittedName>
</protein>
<dbReference type="EMBL" id="JABTDW010000001">
    <property type="protein sequence ID" value="NSB16481.1"/>
    <property type="molecule type" value="Genomic_DNA"/>
</dbReference>
<sequence>MNKYQKRRNKVNKFEPFLNKNQVNSIIYDDDVYNSFLNLVREFERKGMEILKEIMPQWFRNL</sequence>